<keyword evidence="8" id="KW-1185">Reference proteome</keyword>
<evidence type="ECO:0000256" key="3">
    <source>
        <dbReference type="ARBA" id="ARBA00022833"/>
    </source>
</evidence>
<dbReference type="GO" id="GO:0008270">
    <property type="term" value="F:zinc ion binding"/>
    <property type="evidence" value="ECO:0007669"/>
    <property type="project" value="UniProtKB-KW"/>
</dbReference>
<dbReference type="Proteomes" id="UP001059041">
    <property type="component" value="Linkage Group LG8"/>
</dbReference>
<evidence type="ECO:0000259" key="6">
    <source>
        <dbReference type="PROSITE" id="PS50808"/>
    </source>
</evidence>
<dbReference type="GO" id="GO:0003677">
    <property type="term" value="F:DNA binding"/>
    <property type="evidence" value="ECO:0007669"/>
    <property type="project" value="InterPro"/>
</dbReference>
<dbReference type="PANTHER" id="PTHR47501:SF7">
    <property type="entry name" value="TRANSPOSASE"/>
    <property type="match status" value="1"/>
</dbReference>
<dbReference type="SUPFAM" id="SSF140996">
    <property type="entry name" value="Hermes dimerisation domain"/>
    <property type="match status" value="1"/>
</dbReference>
<evidence type="ECO:0000256" key="2">
    <source>
        <dbReference type="ARBA" id="ARBA00022771"/>
    </source>
</evidence>
<evidence type="ECO:0000256" key="4">
    <source>
        <dbReference type="PROSITE-ProRule" id="PRU00027"/>
    </source>
</evidence>
<feature type="domain" description="BED-type" evidence="6">
    <location>
        <begin position="32"/>
        <end position="94"/>
    </location>
</feature>
<sequence length="653" mass="72813">MEAPAAGSAANVTTPVADDEHLDYSGELGELDNVTHPWPYLQDFFSYIGVKNSSYRIKCLLCLPRVTEILAFKNSPSNLKKHIERKHVGHLKKYEELTSRKRKRTTLVNTRTVSQRSIDKAILKYVVQGLQPFHVVEQQPFRDFVKELQPNAKMISRLTMCSMIDNASMGMKKAVTEAMRGVDHIATTTDCWSARRQSFIGVTGHWIDPNSLKRCSAALACKQLRGSHTFDVLASALNDIHSEFEIRGKIVRTTTDNGSNFIKAFQVFGEDENNNAVGSDGDPGNASQPGEDEEDQEGFEEVEFVDVSALLNEDDGLEFQLPQHQRCACHLLNLIATVDAMKATSNEAYKKVYLSTFGKCNALWYKCGRSTLAAETVEDACSFQLLRPNATRWNSLFLAVERLLRIMKEKGEGAIRGICTNLKVPMFNPAEFAFLTEYAAAMSPVAQATNVLQAEANAMMEWLLPTINLLTVKLDRVKLPLKYCKPLVDALQVGIKNRFGHMSGDPELIAAAILLPKFRTAWTKDESTIKTGIDYMRQHIEEPSLQLADANRSSSSDDDDFFSALQSSQAQDGAKQLDGYLACSADHMDLLKSFPAVCKLSVKLNTPLPASAACERLFSIAGLVFSPRRARLNSRNFENQLLLKMNRHLFSFS</sequence>
<dbReference type="PANTHER" id="PTHR47501">
    <property type="entry name" value="TRANSPOSASE-RELATED"/>
    <property type="match status" value="1"/>
</dbReference>
<evidence type="ECO:0000256" key="1">
    <source>
        <dbReference type="ARBA" id="ARBA00022723"/>
    </source>
</evidence>
<keyword evidence="2 4" id="KW-0863">Zinc-finger</keyword>
<reference evidence="7" key="1">
    <citation type="submission" date="2021-02" db="EMBL/GenBank/DDBJ databases">
        <title>Comparative genomics reveals that relaxation of natural selection precedes convergent phenotypic evolution of cavefish.</title>
        <authorList>
            <person name="Peng Z."/>
        </authorList>
    </citation>
    <scope>NUCLEOTIDE SEQUENCE</scope>
    <source>
        <tissue evidence="7">Muscle</tissue>
    </source>
</reference>
<protein>
    <submittedName>
        <fullName evidence="7">Transposase</fullName>
    </submittedName>
</protein>
<keyword evidence="3" id="KW-0862">Zinc</keyword>
<dbReference type="PROSITE" id="PS50808">
    <property type="entry name" value="ZF_BED"/>
    <property type="match status" value="1"/>
</dbReference>
<keyword evidence="1" id="KW-0479">Metal-binding</keyword>
<evidence type="ECO:0000313" key="7">
    <source>
        <dbReference type="EMBL" id="KAI7807214.1"/>
    </source>
</evidence>
<proteinExistence type="predicted"/>
<dbReference type="InterPro" id="IPR003656">
    <property type="entry name" value="Znf_BED"/>
</dbReference>
<feature type="region of interest" description="Disordered" evidence="5">
    <location>
        <begin position="272"/>
        <end position="298"/>
    </location>
</feature>
<dbReference type="InterPro" id="IPR012337">
    <property type="entry name" value="RNaseH-like_sf"/>
</dbReference>
<dbReference type="AlphaFoldDB" id="A0A9W7WRW8"/>
<evidence type="ECO:0000313" key="8">
    <source>
        <dbReference type="Proteomes" id="UP001059041"/>
    </source>
</evidence>
<dbReference type="SUPFAM" id="SSF53098">
    <property type="entry name" value="Ribonuclease H-like"/>
    <property type="match status" value="1"/>
</dbReference>
<accession>A0A9W7WRW8</accession>
<name>A0A9W7WRW8_TRIRA</name>
<gene>
    <name evidence="7" type="ORF">IRJ41_024620</name>
</gene>
<organism evidence="7 8">
    <name type="scientific">Triplophysa rosa</name>
    <name type="common">Cave loach</name>
    <dbReference type="NCBI Taxonomy" id="992332"/>
    <lineage>
        <taxon>Eukaryota</taxon>
        <taxon>Metazoa</taxon>
        <taxon>Chordata</taxon>
        <taxon>Craniata</taxon>
        <taxon>Vertebrata</taxon>
        <taxon>Euteleostomi</taxon>
        <taxon>Actinopterygii</taxon>
        <taxon>Neopterygii</taxon>
        <taxon>Teleostei</taxon>
        <taxon>Ostariophysi</taxon>
        <taxon>Cypriniformes</taxon>
        <taxon>Nemacheilidae</taxon>
        <taxon>Triplophysa</taxon>
    </lineage>
</organism>
<comment type="caution">
    <text evidence="7">The sequence shown here is derived from an EMBL/GenBank/DDBJ whole genome shotgun (WGS) entry which is preliminary data.</text>
</comment>
<dbReference type="EMBL" id="JAFHDT010000008">
    <property type="protein sequence ID" value="KAI7807214.1"/>
    <property type="molecule type" value="Genomic_DNA"/>
</dbReference>
<evidence type="ECO:0000256" key="5">
    <source>
        <dbReference type="SAM" id="MobiDB-lite"/>
    </source>
</evidence>